<proteinExistence type="predicted"/>
<dbReference type="Proteomes" id="UP000828048">
    <property type="component" value="Chromosome 9"/>
</dbReference>
<sequence length="424" mass="47808">MDAIVSSDVVEPPSPDWAFLPEEILNLILNQLIQLSDYVRFGAVCKSWQAVGLLQKVKRRCEIHKQVPMLLVRAPAKKNHRRSLYSIGTQNTVLDFQAEVLYSRRSLYSITQNKVLDFQVEFPYSQRCRGCSFGWLTTVEKDTSIKLVNPFSGGKTIRLPPVVQSCDADDNEYEYRVHKVVLSSNPSLTPDDFVALALYGGCNNLAYIKPGQACWTYIDKFGKLFLDAIYHRGKFYAVAHNCGVIAFDPSCGSTGTEPPQVTEVLPRTEDGDEYGDMVYIMESASGEDLLLVQRFIDENSNDYPNDAMTAEFKIFKLLGVDGCEKCLLQRVEINSLGGDALFLGNNDSLCVSASNFPGCQPNCIYYTDDYIDKEFEKPFGPLDTGIYSLEDKSIRKHYRLKARHTRRRALHGLPLLIWIVPTLS</sequence>
<organism evidence="1 2">
    <name type="scientific">Vaccinium darrowii</name>
    <dbReference type="NCBI Taxonomy" id="229202"/>
    <lineage>
        <taxon>Eukaryota</taxon>
        <taxon>Viridiplantae</taxon>
        <taxon>Streptophyta</taxon>
        <taxon>Embryophyta</taxon>
        <taxon>Tracheophyta</taxon>
        <taxon>Spermatophyta</taxon>
        <taxon>Magnoliopsida</taxon>
        <taxon>eudicotyledons</taxon>
        <taxon>Gunneridae</taxon>
        <taxon>Pentapetalae</taxon>
        <taxon>asterids</taxon>
        <taxon>Ericales</taxon>
        <taxon>Ericaceae</taxon>
        <taxon>Vaccinioideae</taxon>
        <taxon>Vaccinieae</taxon>
        <taxon>Vaccinium</taxon>
    </lineage>
</organism>
<accession>A0ACB7ZLT2</accession>
<protein>
    <submittedName>
        <fullName evidence="1">Uncharacterized protein</fullName>
    </submittedName>
</protein>
<evidence type="ECO:0000313" key="1">
    <source>
        <dbReference type="EMBL" id="KAH7866584.1"/>
    </source>
</evidence>
<keyword evidence="2" id="KW-1185">Reference proteome</keyword>
<reference evidence="1 2" key="1">
    <citation type="journal article" date="2021" name="Hortic Res">
        <title>High-quality reference genome and annotation aids understanding of berry development for evergreen blueberry (Vaccinium darrowii).</title>
        <authorList>
            <person name="Yu J."/>
            <person name="Hulse-Kemp A.M."/>
            <person name="Babiker E."/>
            <person name="Staton M."/>
        </authorList>
    </citation>
    <scope>NUCLEOTIDE SEQUENCE [LARGE SCALE GENOMIC DNA]</scope>
    <source>
        <strain evidence="2">cv. NJ 8807/NJ 8810</strain>
        <tissue evidence="1">Young leaf</tissue>
    </source>
</reference>
<evidence type="ECO:0000313" key="2">
    <source>
        <dbReference type="Proteomes" id="UP000828048"/>
    </source>
</evidence>
<name>A0ACB7ZLT2_9ERIC</name>
<comment type="caution">
    <text evidence="1">The sequence shown here is derived from an EMBL/GenBank/DDBJ whole genome shotgun (WGS) entry which is preliminary data.</text>
</comment>
<gene>
    <name evidence="1" type="ORF">Vadar_022284</name>
</gene>
<dbReference type="EMBL" id="CM037159">
    <property type="protein sequence ID" value="KAH7866584.1"/>
    <property type="molecule type" value="Genomic_DNA"/>
</dbReference>